<dbReference type="RefSeq" id="WP_091521090.1">
    <property type="nucleotide sequence ID" value="NZ_LT629772.1"/>
</dbReference>
<organism evidence="10 11">
    <name type="scientific">Microlunatus soli</name>
    <dbReference type="NCBI Taxonomy" id="630515"/>
    <lineage>
        <taxon>Bacteria</taxon>
        <taxon>Bacillati</taxon>
        <taxon>Actinomycetota</taxon>
        <taxon>Actinomycetes</taxon>
        <taxon>Propionibacteriales</taxon>
        <taxon>Propionibacteriaceae</taxon>
        <taxon>Microlunatus</taxon>
    </lineage>
</organism>
<keyword evidence="5 7" id="KW-0862">Zinc</keyword>
<dbReference type="OrthoDB" id="9776455at2"/>
<keyword evidence="2 7" id="KW-0479">Metal-binding</keyword>
<dbReference type="InterPro" id="IPR005920">
    <property type="entry name" value="HutI"/>
</dbReference>
<dbReference type="EC" id="3.5.2.7" evidence="1 7"/>
<evidence type="ECO:0000313" key="11">
    <source>
        <dbReference type="Proteomes" id="UP000199103"/>
    </source>
</evidence>
<dbReference type="InterPro" id="IPR011059">
    <property type="entry name" value="Metal-dep_hydrolase_composite"/>
</dbReference>
<feature type="region of interest" description="Disordered" evidence="8">
    <location>
        <begin position="46"/>
        <end position="79"/>
    </location>
</feature>
<evidence type="ECO:0000256" key="8">
    <source>
        <dbReference type="SAM" id="MobiDB-lite"/>
    </source>
</evidence>
<dbReference type="Pfam" id="PF01979">
    <property type="entry name" value="Amidohydro_1"/>
    <property type="match status" value="1"/>
</dbReference>
<feature type="binding site" evidence="7">
    <location>
        <position position="114"/>
    </location>
    <ligand>
        <name>Fe(3+)</name>
        <dbReference type="ChEBI" id="CHEBI:29034"/>
    </ligand>
</feature>
<feature type="binding site" evidence="7">
    <location>
        <position position="272"/>
    </location>
    <ligand>
        <name>Zn(2+)</name>
        <dbReference type="ChEBI" id="CHEBI:29105"/>
    </ligand>
</feature>
<dbReference type="Gene3D" id="3.20.20.140">
    <property type="entry name" value="Metal-dependent hydrolases"/>
    <property type="match status" value="1"/>
</dbReference>
<evidence type="ECO:0000259" key="9">
    <source>
        <dbReference type="Pfam" id="PF01979"/>
    </source>
</evidence>
<dbReference type="AlphaFoldDB" id="A0A1H1Q117"/>
<comment type="function">
    <text evidence="7">Catalyzes the hydrolytic cleavage of the carbon-nitrogen bond in imidazolone-5-propanoate to yield N-formimidoyl-L-glutamate. It is the third step in the universal histidine degradation pathway.</text>
</comment>
<comment type="catalytic activity">
    <reaction evidence="7">
        <text>4-imidazolone-5-propanoate + H2O = N-formimidoyl-L-glutamate</text>
        <dbReference type="Rhea" id="RHEA:23660"/>
        <dbReference type="ChEBI" id="CHEBI:15377"/>
        <dbReference type="ChEBI" id="CHEBI:58928"/>
        <dbReference type="ChEBI" id="CHEBI:77893"/>
        <dbReference type="EC" id="3.5.2.7"/>
    </reaction>
</comment>
<name>A0A1H1Q117_9ACTN</name>
<keyword evidence="11" id="KW-1185">Reference proteome</keyword>
<dbReference type="GO" id="GO:0019556">
    <property type="term" value="P:L-histidine catabolic process to glutamate and formamide"/>
    <property type="evidence" value="ECO:0007669"/>
    <property type="project" value="UniProtKB-UniRule"/>
</dbReference>
<protein>
    <recommendedName>
        <fullName evidence="1 7">Imidazolonepropionase</fullName>
        <ecNumber evidence="1 7">3.5.2.7</ecNumber>
    </recommendedName>
    <alternativeName>
        <fullName evidence="7">Imidazolone-5-propionate hydrolase</fullName>
    </alternativeName>
</protein>
<dbReference type="PANTHER" id="PTHR42752">
    <property type="entry name" value="IMIDAZOLONEPROPIONASE"/>
    <property type="match status" value="1"/>
</dbReference>
<keyword evidence="3 7" id="KW-0378">Hydrolase</keyword>
<dbReference type="GO" id="GO:0050480">
    <property type="term" value="F:imidazolonepropionase activity"/>
    <property type="evidence" value="ECO:0007669"/>
    <property type="project" value="UniProtKB-UniRule"/>
</dbReference>
<dbReference type="NCBIfam" id="TIGR01224">
    <property type="entry name" value="hutI"/>
    <property type="match status" value="1"/>
</dbReference>
<dbReference type="GO" id="GO:0019557">
    <property type="term" value="P:L-histidine catabolic process to glutamate and formate"/>
    <property type="evidence" value="ECO:0007669"/>
    <property type="project" value="UniProtKB-UniPathway"/>
</dbReference>
<feature type="binding site" evidence="7">
    <location>
        <position position="346"/>
    </location>
    <ligand>
        <name>Zn(2+)</name>
        <dbReference type="ChEBI" id="CHEBI:29105"/>
    </ligand>
</feature>
<dbReference type="SUPFAM" id="SSF51338">
    <property type="entry name" value="Composite domain of metallo-dependent hydrolases"/>
    <property type="match status" value="1"/>
</dbReference>
<feature type="binding site" evidence="7">
    <location>
        <position position="179"/>
    </location>
    <ligand>
        <name>N-formimidoyl-L-glutamate</name>
        <dbReference type="ChEBI" id="CHEBI:58928"/>
    </ligand>
</feature>
<feature type="binding site" evidence="7">
    <location>
        <position position="275"/>
    </location>
    <ligand>
        <name>4-imidazolone-5-propanoate</name>
        <dbReference type="ChEBI" id="CHEBI:77893"/>
    </ligand>
</feature>
<comment type="pathway">
    <text evidence="7">Amino-acid degradation; L-histidine degradation into L-glutamate; N-formimidoyl-L-glutamate from L-histidine: step 3/3.</text>
</comment>
<feature type="binding site" evidence="7">
    <location>
        <position position="114"/>
    </location>
    <ligand>
        <name>Zn(2+)</name>
        <dbReference type="ChEBI" id="CHEBI:29105"/>
    </ligand>
</feature>
<reference evidence="10 11" key="1">
    <citation type="submission" date="2016-10" db="EMBL/GenBank/DDBJ databases">
        <authorList>
            <person name="de Groot N.N."/>
        </authorList>
    </citation>
    <scope>NUCLEOTIDE SEQUENCE [LARGE SCALE GENOMIC DNA]</scope>
    <source>
        <strain evidence="10 11">DSM 21800</strain>
    </source>
</reference>
<comment type="cofactor">
    <cofactor evidence="7">
        <name>Zn(2+)</name>
        <dbReference type="ChEBI" id="CHEBI:29105"/>
    </cofactor>
    <cofactor evidence="7">
        <name>Fe(3+)</name>
        <dbReference type="ChEBI" id="CHEBI:29034"/>
    </cofactor>
    <text evidence="7">Binds 1 zinc or iron ion per subunit.</text>
</comment>
<dbReference type="Gene3D" id="2.30.40.10">
    <property type="entry name" value="Urease, subunit C, domain 1"/>
    <property type="match status" value="1"/>
</dbReference>
<evidence type="ECO:0000256" key="6">
    <source>
        <dbReference type="ARBA" id="ARBA00023004"/>
    </source>
</evidence>
<dbReference type="InterPro" id="IPR032466">
    <property type="entry name" value="Metal_Hydrolase"/>
</dbReference>
<feature type="binding site" evidence="7">
    <location>
        <position position="179"/>
    </location>
    <ligand>
        <name>4-imidazolone-5-propanoate</name>
        <dbReference type="ChEBI" id="CHEBI:77893"/>
    </ligand>
</feature>
<feature type="binding site" evidence="7">
    <location>
        <position position="112"/>
    </location>
    <ligand>
        <name>Fe(3+)</name>
        <dbReference type="ChEBI" id="CHEBI:29034"/>
    </ligand>
</feature>
<comment type="subcellular location">
    <subcellularLocation>
        <location evidence="7">Cytoplasm</location>
    </subcellularLocation>
</comment>
<dbReference type="InterPro" id="IPR006680">
    <property type="entry name" value="Amidohydro-rel"/>
</dbReference>
<dbReference type="STRING" id="630515.SAMN04489812_1099"/>
<dbReference type="GO" id="GO:0005506">
    <property type="term" value="F:iron ion binding"/>
    <property type="evidence" value="ECO:0007669"/>
    <property type="project" value="UniProtKB-UniRule"/>
</dbReference>
<proteinExistence type="inferred from homology"/>
<evidence type="ECO:0000256" key="1">
    <source>
        <dbReference type="ARBA" id="ARBA00012864"/>
    </source>
</evidence>
<feature type="domain" description="Amidohydrolase-related" evidence="9">
    <location>
        <begin position="104"/>
        <end position="408"/>
    </location>
</feature>
<dbReference type="GO" id="GO:0008270">
    <property type="term" value="F:zinc ion binding"/>
    <property type="evidence" value="ECO:0007669"/>
    <property type="project" value="UniProtKB-UniRule"/>
</dbReference>
<comment type="similarity">
    <text evidence="7">Belongs to the metallo-dependent hydrolases superfamily. HutI family.</text>
</comment>
<feature type="compositionally biased region" description="Polar residues" evidence="8">
    <location>
        <begin position="54"/>
        <end position="70"/>
    </location>
</feature>
<evidence type="ECO:0000256" key="2">
    <source>
        <dbReference type="ARBA" id="ARBA00022723"/>
    </source>
</evidence>
<evidence type="ECO:0000256" key="5">
    <source>
        <dbReference type="ARBA" id="ARBA00022833"/>
    </source>
</evidence>
<feature type="binding site" evidence="7">
    <location>
        <position position="112"/>
    </location>
    <ligand>
        <name>Zn(2+)</name>
        <dbReference type="ChEBI" id="CHEBI:29105"/>
    </ligand>
</feature>
<evidence type="ECO:0000256" key="7">
    <source>
        <dbReference type="HAMAP-Rule" id="MF_00372"/>
    </source>
</evidence>
<feature type="binding site" evidence="7">
    <location>
        <position position="206"/>
    </location>
    <ligand>
        <name>4-imidazolone-5-propanoate</name>
        <dbReference type="ChEBI" id="CHEBI:77893"/>
    </ligand>
</feature>
<feature type="binding site" evidence="7">
    <location>
        <position position="272"/>
    </location>
    <ligand>
        <name>Fe(3+)</name>
        <dbReference type="ChEBI" id="CHEBI:29034"/>
    </ligand>
</feature>
<dbReference type="HAMAP" id="MF_00372">
    <property type="entry name" value="HutI"/>
    <property type="match status" value="1"/>
</dbReference>
<feature type="binding site" evidence="7">
    <location>
        <position position="346"/>
    </location>
    <ligand>
        <name>Fe(3+)</name>
        <dbReference type="ChEBI" id="CHEBI:29034"/>
    </ligand>
</feature>
<feature type="binding site" evidence="7">
    <location>
        <position position="121"/>
    </location>
    <ligand>
        <name>4-imidazolone-5-propanoate</name>
        <dbReference type="ChEBI" id="CHEBI:77893"/>
    </ligand>
</feature>
<evidence type="ECO:0000256" key="3">
    <source>
        <dbReference type="ARBA" id="ARBA00022801"/>
    </source>
</evidence>
<accession>A0A1H1Q117</accession>
<feature type="binding site" evidence="7">
    <location>
        <position position="351"/>
    </location>
    <ligand>
        <name>4-imidazolone-5-propanoate</name>
        <dbReference type="ChEBI" id="CHEBI:77893"/>
    </ligand>
</feature>
<dbReference type="PANTHER" id="PTHR42752:SF1">
    <property type="entry name" value="IMIDAZOLONEPROPIONASE-RELATED"/>
    <property type="match status" value="1"/>
</dbReference>
<keyword evidence="7" id="KW-0963">Cytoplasm</keyword>
<dbReference type="GO" id="GO:0005737">
    <property type="term" value="C:cytoplasm"/>
    <property type="evidence" value="ECO:0007669"/>
    <property type="project" value="UniProtKB-SubCell"/>
</dbReference>
<evidence type="ECO:0000256" key="4">
    <source>
        <dbReference type="ARBA" id="ARBA00022808"/>
    </source>
</evidence>
<gene>
    <name evidence="7" type="primary">hutI</name>
    <name evidence="10" type="ORF">SAMN04489812_1099</name>
</gene>
<feature type="binding site" evidence="7">
    <location>
        <position position="350"/>
    </location>
    <ligand>
        <name>N-formimidoyl-L-glutamate</name>
        <dbReference type="ChEBI" id="CHEBI:58928"/>
    </ligand>
</feature>
<dbReference type="SUPFAM" id="SSF51556">
    <property type="entry name" value="Metallo-dependent hydrolases"/>
    <property type="match status" value="1"/>
</dbReference>
<dbReference type="UniPathway" id="UPA00379">
    <property type="reaction ID" value="UER00551"/>
</dbReference>
<sequence length="428" mass="44409">MTSDNQHPGSTVITGIGELVSCESETPGATGPLSVITDAAVVYESGSGRADSGQADSGQADSGQADSGQAGSERADAGPRISWIGPAAAAPAADRQIDLAGRCLLPGFVDSHTHLVYAGDRSAEFAARMTGAGYDGGGIASTVAATRAASDDQLRSLLRQRIEECRRQGTTTVEIKSGYGLSVDDERRMLRLAREVSTETTFLGGHVVPPEARDNRAGYVELVRGPMLEACAPYARWIDVFCEPHSPHAFTEEESRAILGAGIAAGLLPRVHGNQLGPGPGAALAVEVDAASVDHCTYLTAVDIDALAGSSTVATLLPGVEFSTRSPYPDARRLLDAGVTVALATDCNPGTCNSSSVPLMIALAVREMGMTAEEAVWAATRGSAASLRRQDIGRIAVGARADFAVLDAPSYLHLPYRPGVPIAHHLAL</sequence>
<dbReference type="Proteomes" id="UP000199103">
    <property type="component" value="Chromosome I"/>
</dbReference>
<feature type="binding site" evidence="7">
    <location>
        <position position="348"/>
    </location>
    <ligand>
        <name>N-formimidoyl-L-glutamate</name>
        <dbReference type="ChEBI" id="CHEBI:58928"/>
    </ligand>
</feature>
<dbReference type="EMBL" id="LT629772">
    <property type="protein sequence ID" value="SDS17115.1"/>
    <property type="molecule type" value="Genomic_DNA"/>
</dbReference>
<keyword evidence="6 7" id="KW-0408">Iron</keyword>
<evidence type="ECO:0000313" key="10">
    <source>
        <dbReference type="EMBL" id="SDS17115.1"/>
    </source>
</evidence>
<keyword evidence="4 7" id="KW-0369">Histidine metabolism</keyword>